<sequence>MGNSPTISLPGAIKFGKQPEQTRRRAFVDLFPAPTCCPPATHGPDLVIIGGGHAGCAAAHMATSSGMRSVPGQRVYPMMAREIRYIACCPVGGELVIVVSSRP</sequence>
<dbReference type="AlphaFoldDB" id="A0A7G7BMA5"/>
<evidence type="ECO:0008006" key="3">
    <source>
        <dbReference type="Google" id="ProtNLM"/>
    </source>
</evidence>
<dbReference type="SUPFAM" id="SSF51971">
    <property type="entry name" value="Nucleotide-binding domain"/>
    <property type="match status" value="1"/>
</dbReference>
<name>A0A7G7BMA5_9ACTN</name>
<organism evidence="1 2">
    <name type="scientific">Streptomyces finlayi</name>
    <dbReference type="NCBI Taxonomy" id="67296"/>
    <lineage>
        <taxon>Bacteria</taxon>
        <taxon>Bacillati</taxon>
        <taxon>Actinomycetota</taxon>
        <taxon>Actinomycetes</taxon>
        <taxon>Kitasatosporales</taxon>
        <taxon>Streptomycetaceae</taxon>
        <taxon>Streptomyces</taxon>
    </lineage>
</organism>
<gene>
    <name evidence="1" type="ORF">F0344_19225</name>
</gene>
<reference evidence="2" key="1">
    <citation type="submission" date="2019-10" db="EMBL/GenBank/DDBJ databases">
        <title>Antimicrobial potential of Antarctic Bacteria.</title>
        <authorList>
            <person name="Benaud N."/>
            <person name="Edwards R.J."/>
            <person name="Ferrari B.C."/>
        </authorList>
    </citation>
    <scope>NUCLEOTIDE SEQUENCE [LARGE SCALE GENOMIC DNA]</scope>
    <source>
        <strain evidence="2">NBSH44</strain>
    </source>
</reference>
<evidence type="ECO:0000313" key="2">
    <source>
        <dbReference type="Proteomes" id="UP000515307"/>
    </source>
</evidence>
<protein>
    <recommendedName>
        <fullName evidence="3">FAD/NAD(P)-binding domain-containing protein</fullName>
    </recommendedName>
</protein>
<evidence type="ECO:0000313" key="1">
    <source>
        <dbReference type="EMBL" id="QNE76470.1"/>
    </source>
</evidence>
<keyword evidence="2" id="KW-1185">Reference proteome</keyword>
<proteinExistence type="predicted"/>
<dbReference type="KEGG" id="sfiy:F0344_19225"/>
<dbReference type="EMBL" id="CP045702">
    <property type="protein sequence ID" value="QNE76470.1"/>
    <property type="molecule type" value="Genomic_DNA"/>
</dbReference>
<accession>A0A7G7BMA5</accession>
<dbReference type="Proteomes" id="UP000515307">
    <property type="component" value="Chromosome"/>
</dbReference>